<keyword evidence="1" id="KW-1133">Transmembrane helix</keyword>
<feature type="transmembrane region" description="Helical" evidence="1">
    <location>
        <begin position="13"/>
        <end position="31"/>
    </location>
</feature>
<dbReference type="SUPFAM" id="SSF48317">
    <property type="entry name" value="Acid phosphatase/Vanadium-dependent haloperoxidase"/>
    <property type="match status" value="1"/>
</dbReference>
<reference evidence="3" key="1">
    <citation type="submission" date="2021-02" db="EMBL/GenBank/DDBJ databases">
        <title>First Annotated Genome of the Yellow-green Alga Tribonema minus.</title>
        <authorList>
            <person name="Mahan K.M."/>
        </authorList>
    </citation>
    <scope>NUCLEOTIDE SEQUENCE</scope>
    <source>
        <strain evidence="3">UTEX B ZZ1240</strain>
    </source>
</reference>
<accession>A0A836CJ08</accession>
<dbReference type="PANTHER" id="PTHR14969:SF59">
    <property type="entry name" value="DOLICHYLDIPHOSPHATASE"/>
    <property type="match status" value="1"/>
</dbReference>
<dbReference type="UniPathway" id="UPA00378"/>
<evidence type="ECO:0000259" key="2">
    <source>
        <dbReference type="SMART" id="SM00014"/>
    </source>
</evidence>
<proteinExistence type="predicted"/>
<dbReference type="GO" id="GO:0042392">
    <property type="term" value="F:sphingosine-1-phosphate phosphatase activity"/>
    <property type="evidence" value="ECO:0007669"/>
    <property type="project" value="TreeGrafter"/>
</dbReference>
<gene>
    <name evidence="3" type="ORF">JKP88DRAFT_287799</name>
</gene>
<dbReference type="OrthoDB" id="302705at2759"/>
<sequence length="175" mass="19367">MVDRPDTPATPPLFARFLVVAFVALQLGRGFEIQLAVLGFGQMLDIVLNKTLKHVVHEARPTEFCANHGSGMPSHHSEFMFFFATWCSLFLANRLLINAVLLIWPIAVAVSRVYLTCHTVRQVVAGALVGSGFGALYYVVSDALVLRKRPLVRNLLLAQQQVVGGERESHNGKER</sequence>
<dbReference type="InterPro" id="IPR036938">
    <property type="entry name" value="PAP2/HPO_sf"/>
</dbReference>
<dbReference type="Gene3D" id="1.20.144.10">
    <property type="entry name" value="Phosphatidic acid phosphatase type 2/haloperoxidase"/>
    <property type="match status" value="1"/>
</dbReference>
<feature type="transmembrane region" description="Helical" evidence="1">
    <location>
        <begin position="119"/>
        <end position="140"/>
    </location>
</feature>
<comment type="caution">
    <text evidence="3">The sequence shown here is derived from an EMBL/GenBank/DDBJ whole genome shotgun (WGS) entry which is preliminary data.</text>
</comment>
<dbReference type="AlphaFoldDB" id="A0A836CJ08"/>
<name>A0A836CJ08_9STRA</name>
<feature type="transmembrane region" description="Helical" evidence="1">
    <location>
        <begin position="79"/>
        <end position="107"/>
    </location>
</feature>
<keyword evidence="1" id="KW-0472">Membrane</keyword>
<evidence type="ECO:0000313" key="4">
    <source>
        <dbReference type="Proteomes" id="UP000664859"/>
    </source>
</evidence>
<dbReference type="Pfam" id="PF01569">
    <property type="entry name" value="PAP2"/>
    <property type="match status" value="1"/>
</dbReference>
<dbReference type="Proteomes" id="UP000664859">
    <property type="component" value="Unassembled WGS sequence"/>
</dbReference>
<organism evidence="3 4">
    <name type="scientific">Tribonema minus</name>
    <dbReference type="NCBI Taxonomy" id="303371"/>
    <lineage>
        <taxon>Eukaryota</taxon>
        <taxon>Sar</taxon>
        <taxon>Stramenopiles</taxon>
        <taxon>Ochrophyta</taxon>
        <taxon>PX clade</taxon>
        <taxon>Xanthophyceae</taxon>
        <taxon>Tribonematales</taxon>
        <taxon>Tribonemataceae</taxon>
        <taxon>Tribonema</taxon>
    </lineage>
</organism>
<dbReference type="InterPro" id="IPR000326">
    <property type="entry name" value="PAP2/HPO"/>
</dbReference>
<dbReference type="SMART" id="SM00014">
    <property type="entry name" value="acidPPc"/>
    <property type="match status" value="1"/>
</dbReference>
<keyword evidence="1" id="KW-0812">Transmembrane</keyword>
<keyword evidence="4" id="KW-1185">Reference proteome</keyword>
<keyword evidence="3" id="KW-0560">Oxidoreductase</keyword>
<protein>
    <submittedName>
        <fullName evidence="3">Phosphatidic acid phosphatase type 2/haloperoxidase</fullName>
    </submittedName>
</protein>
<dbReference type="PANTHER" id="PTHR14969">
    <property type="entry name" value="SPHINGOSINE-1-PHOSPHATE PHOSPHOHYDROLASE"/>
    <property type="match status" value="1"/>
</dbReference>
<evidence type="ECO:0000313" key="3">
    <source>
        <dbReference type="EMBL" id="KAG5187857.1"/>
    </source>
</evidence>
<evidence type="ECO:0000256" key="1">
    <source>
        <dbReference type="SAM" id="Phobius"/>
    </source>
</evidence>
<keyword evidence="3" id="KW-0575">Peroxidase</keyword>
<dbReference type="EMBL" id="JAFCMP010000080">
    <property type="protein sequence ID" value="KAG5187857.1"/>
    <property type="molecule type" value="Genomic_DNA"/>
</dbReference>
<feature type="domain" description="Phosphatidic acid phosphatase type 2/haloperoxidase" evidence="2">
    <location>
        <begin position="33"/>
        <end position="138"/>
    </location>
</feature>
<dbReference type="GO" id="GO:0004601">
    <property type="term" value="F:peroxidase activity"/>
    <property type="evidence" value="ECO:0007669"/>
    <property type="project" value="UniProtKB-KW"/>
</dbReference>